<dbReference type="GO" id="GO:0006352">
    <property type="term" value="P:DNA-templated transcription initiation"/>
    <property type="evidence" value="ECO:0007669"/>
    <property type="project" value="InterPro"/>
</dbReference>
<evidence type="ECO:0000259" key="8">
    <source>
        <dbReference type="Pfam" id="PF04542"/>
    </source>
</evidence>
<comment type="similarity">
    <text evidence="1 6">Belongs to the sigma-70 factor family. ECF subfamily.</text>
</comment>
<keyword evidence="2 6" id="KW-0805">Transcription regulation</keyword>
<evidence type="ECO:0000256" key="3">
    <source>
        <dbReference type="ARBA" id="ARBA00023082"/>
    </source>
</evidence>
<evidence type="ECO:0000313" key="11">
    <source>
        <dbReference type="Proteomes" id="UP000886858"/>
    </source>
</evidence>
<evidence type="ECO:0000313" key="10">
    <source>
        <dbReference type="EMBL" id="HJA92302.1"/>
    </source>
</evidence>
<keyword evidence="4 6" id="KW-0238">DNA-binding</keyword>
<dbReference type="InterPro" id="IPR013325">
    <property type="entry name" value="RNA_pol_sigma_r2"/>
</dbReference>
<dbReference type="EMBL" id="DWYY01000045">
    <property type="protein sequence ID" value="HJA92302.1"/>
    <property type="molecule type" value="Genomic_DNA"/>
</dbReference>
<evidence type="ECO:0000256" key="5">
    <source>
        <dbReference type="ARBA" id="ARBA00023163"/>
    </source>
</evidence>
<dbReference type="PANTHER" id="PTHR43133:SF60">
    <property type="entry name" value="RNA POLYMERASE SIGMA FACTOR SIGV"/>
    <property type="match status" value="1"/>
</dbReference>
<feature type="region of interest" description="Disordered" evidence="7">
    <location>
        <begin position="174"/>
        <end position="202"/>
    </location>
</feature>
<evidence type="ECO:0000256" key="7">
    <source>
        <dbReference type="SAM" id="MobiDB-lite"/>
    </source>
</evidence>
<dbReference type="SUPFAM" id="SSF88659">
    <property type="entry name" value="Sigma3 and sigma4 domains of RNA polymerase sigma factors"/>
    <property type="match status" value="1"/>
</dbReference>
<dbReference type="Pfam" id="PF08281">
    <property type="entry name" value="Sigma70_r4_2"/>
    <property type="match status" value="1"/>
</dbReference>
<dbReference type="InterPro" id="IPR000838">
    <property type="entry name" value="RNA_pol_sigma70_ECF_CS"/>
</dbReference>
<dbReference type="Gene3D" id="1.10.1740.10">
    <property type="match status" value="1"/>
</dbReference>
<dbReference type="InterPro" id="IPR013249">
    <property type="entry name" value="RNA_pol_sigma70_r4_t2"/>
</dbReference>
<accession>A0A9D2I589</accession>
<comment type="caution">
    <text evidence="10">The sequence shown here is derived from an EMBL/GenBank/DDBJ whole genome shotgun (WGS) entry which is preliminary data.</text>
</comment>
<evidence type="ECO:0000256" key="2">
    <source>
        <dbReference type="ARBA" id="ARBA00023015"/>
    </source>
</evidence>
<dbReference type="InterPro" id="IPR013324">
    <property type="entry name" value="RNA_pol_sigma_r3/r4-like"/>
</dbReference>
<dbReference type="GO" id="GO:0016987">
    <property type="term" value="F:sigma factor activity"/>
    <property type="evidence" value="ECO:0007669"/>
    <property type="project" value="UniProtKB-KW"/>
</dbReference>
<dbReference type="Proteomes" id="UP000886858">
    <property type="component" value="Unassembled WGS sequence"/>
</dbReference>
<dbReference type="Pfam" id="PF04542">
    <property type="entry name" value="Sigma70_r2"/>
    <property type="match status" value="1"/>
</dbReference>
<reference evidence="10" key="1">
    <citation type="journal article" date="2021" name="PeerJ">
        <title>Extensive microbial diversity within the chicken gut microbiome revealed by metagenomics and culture.</title>
        <authorList>
            <person name="Gilroy R."/>
            <person name="Ravi A."/>
            <person name="Getino M."/>
            <person name="Pursley I."/>
            <person name="Horton D.L."/>
            <person name="Alikhan N.F."/>
            <person name="Baker D."/>
            <person name="Gharbi K."/>
            <person name="Hall N."/>
            <person name="Watson M."/>
            <person name="Adriaenssens E.M."/>
            <person name="Foster-Nyarko E."/>
            <person name="Jarju S."/>
            <person name="Secka A."/>
            <person name="Antonio M."/>
            <person name="Oren A."/>
            <person name="Chaudhuri R.R."/>
            <person name="La Ragione R."/>
            <person name="Hildebrand F."/>
            <person name="Pallen M.J."/>
        </authorList>
    </citation>
    <scope>NUCLEOTIDE SEQUENCE</scope>
    <source>
        <strain evidence="10">CHK179-7159</strain>
    </source>
</reference>
<keyword evidence="3 6" id="KW-0731">Sigma factor</keyword>
<dbReference type="Gene3D" id="1.10.10.10">
    <property type="entry name" value="Winged helix-like DNA-binding domain superfamily/Winged helix DNA-binding domain"/>
    <property type="match status" value="1"/>
</dbReference>
<feature type="compositionally biased region" description="Basic and acidic residues" evidence="7">
    <location>
        <begin position="192"/>
        <end position="202"/>
    </location>
</feature>
<dbReference type="GO" id="GO:0003677">
    <property type="term" value="F:DNA binding"/>
    <property type="evidence" value="ECO:0007669"/>
    <property type="project" value="UniProtKB-KW"/>
</dbReference>
<sequence>MDEQELIRQLQMGSREAFDRIYELYHVQAYRTAVFLTGSRMDAEDIVQDAFVQVYLHAKELKQPAGFKSWFYRILTRLAWKCGRKGKREIPDEDIAVRADRADEGDCLSRLLGKEEQERIRRAVKDLDEKHRSIVVLYYYNEFSTAQIARITGCLEGTVKSRLHTARKKLEKSLADEDTGKKHGGSITARVRKNDIPDRSGI</sequence>
<feature type="domain" description="RNA polymerase sigma factor 70 region 4 type 2" evidence="9">
    <location>
        <begin position="118"/>
        <end position="170"/>
    </location>
</feature>
<dbReference type="PROSITE" id="PS01063">
    <property type="entry name" value="SIGMA70_ECF"/>
    <property type="match status" value="1"/>
</dbReference>
<keyword evidence="5 6" id="KW-0804">Transcription</keyword>
<evidence type="ECO:0000256" key="1">
    <source>
        <dbReference type="ARBA" id="ARBA00010641"/>
    </source>
</evidence>
<evidence type="ECO:0000256" key="4">
    <source>
        <dbReference type="ARBA" id="ARBA00023125"/>
    </source>
</evidence>
<dbReference type="InterPro" id="IPR039425">
    <property type="entry name" value="RNA_pol_sigma-70-like"/>
</dbReference>
<dbReference type="InterPro" id="IPR036388">
    <property type="entry name" value="WH-like_DNA-bd_sf"/>
</dbReference>
<dbReference type="InterPro" id="IPR007627">
    <property type="entry name" value="RNA_pol_sigma70_r2"/>
</dbReference>
<dbReference type="NCBIfam" id="TIGR02937">
    <property type="entry name" value="sigma70-ECF"/>
    <property type="match status" value="1"/>
</dbReference>
<protein>
    <recommendedName>
        <fullName evidence="6">RNA polymerase sigma factor</fullName>
    </recommendedName>
</protein>
<feature type="domain" description="RNA polymerase sigma-70 region 2" evidence="8">
    <location>
        <begin position="21"/>
        <end position="79"/>
    </location>
</feature>
<dbReference type="InterPro" id="IPR014284">
    <property type="entry name" value="RNA_pol_sigma-70_dom"/>
</dbReference>
<dbReference type="PANTHER" id="PTHR43133">
    <property type="entry name" value="RNA POLYMERASE ECF-TYPE SIGMA FACTO"/>
    <property type="match status" value="1"/>
</dbReference>
<reference evidence="10" key="2">
    <citation type="submission" date="2021-04" db="EMBL/GenBank/DDBJ databases">
        <authorList>
            <person name="Gilroy R."/>
        </authorList>
    </citation>
    <scope>NUCLEOTIDE SEQUENCE</scope>
    <source>
        <strain evidence="10">CHK179-7159</strain>
    </source>
</reference>
<name>A0A9D2I589_9FIRM</name>
<dbReference type="AlphaFoldDB" id="A0A9D2I589"/>
<dbReference type="CDD" id="cd06171">
    <property type="entry name" value="Sigma70_r4"/>
    <property type="match status" value="1"/>
</dbReference>
<proteinExistence type="inferred from homology"/>
<dbReference type="GO" id="GO:0006950">
    <property type="term" value="P:response to stress"/>
    <property type="evidence" value="ECO:0007669"/>
    <property type="project" value="UniProtKB-ARBA"/>
</dbReference>
<gene>
    <name evidence="10" type="ORF">H9717_04185</name>
</gene>
<organism evidence="10 11">
    <name type="scientific">Candidatus Eisenbergiella merdipullorum</name>
    <dbReference type="NCBI Taxonomy" id="2838553"/>
    <lineage>
        <taxon>Bacteria</taxon>
        <taxon>Bacillati</taxon>
        <taxon>Bacillota</taxon>
        <taxon>Clostridia</taxon>
        <taxon>Lachnospirales</taxon>
        <taxon>Lachnospiraceae</taxon>
        <taxon>Eisenbergiella</taxon>
    </lineage>
</organism>
<evidence type="ECO:0000259" key="9">
    <source>
        <dbReference type="Pfam" id="PF08281"/>
    </source>
</evidence>
<dbReference type="SUPFAM" id="SSF88946">
    <property type="entry name" value="Sigma2 domain of RNA polymerase sigma factors"/>
    <property type="match status" value="1"/>
</dbReference>
<evidence type="ECO:0000256" key="6">
    <source>
        <dbReference type="RuleBase" id="RU000716"/>
    </source>
</evidence>